<sequence length="135" mass="14076">MPAEPYHLTVALSIHGVEVLELHNRTRDAAATPTCEAGSPPLEPPPHPLRVTAALRWPRIRPSPAARAYAPPSVRDGGALAAARPPQPPHARSGMAAPPACVCLMCVRDGGAPRARAPVLDDRATLVAAALIGLF</sequence>
<name>A0A8T0REB4_PANVG</name>
<dbReference type="EMBL" id="CM029047">
    <property type="protein sequence ID" value="KAG2583400.1"/>
    <property type="molecule type" value="Genomic_DNA"/>
</dbReference>
<proteinExistence type="predicted"/>
<evidence type="ECO:0000313" key="3">
    <source>
        <dbReference type="Proteomes" id="UP000823388"/>
    </source>
</evidence>
<evidence type="ECO:0000313" key="2">
    <source>
        <dbReference type="EMBL" id="KAG2583400.1"/>
    </source>
</evidence>
<comment type="caution">
    <text evidence="2">The sequence shown here is derived from an EMBL/GenBank/DDBJ whole genome shotgun (WGS) entry which is preliminary data.</text>
</comment>
<reference evidence="2" key="1">
    <citation type="submission" date="2020-05" db="EMBL/GenBank/DDBJ databases">
        <title>WGS assembly of Panicum virgatum.</title>
        <authorList>
            <person name="Lovell J.T."/>
            <person name="Jenkins J."/>
            <person name="Shu S."/>
            <person name="Juenger T.E."/>
            <person name="Schmutz J."/>
        </authorList>
    </citation>
    <scope>NUCLEOTIDE SEQUENCE</scope>
    <source>
        <strain evidence="2">AP13</strain>
    </source>
</reference>
<accession>A0A8T0REB4</accession>
<organism evidence="2 3">
    <name type="scientific">Panicum virgatum</name>
    <name type="common">Blackwell switchgrass</name>
    <dbReference type="NCBI Taxonomy" id="38727"/>
    <lineage>
        <taxon>Eukaryota</taxon>
        <taxon>Viridiplantae</taxon>
        <taxon>Streptophyta</taxon>
        <taxon>Embryophyta</taxon>
        <taxon>Tracheophyta</taxon>
        <taxon>Spermatophyta</taxon>
        <taxon>Magnoliopsida</taxon>
        <taxon>Liliopsida</taxon>
        <taxon>Poales</taxon>
        <taxon>Poaceae</taxon>
        <taxon>PACMAD clade</taxon>
        <taxon>Panicoideae</taxon>
        <taxon>Panicodae</taxon>
        <taxon>Paniceae</taxon>
        <taxon>Panicinae</taxon>
        <taxon>Panicum</taxon>
        <taxon>Panicum sect. Hiantes</taxon>
    </lineage>
</organism>
<dbReference type="AlphaFoldDB" id="A0A8T0REB4"/>
<gene>
    <name evidence="2" type="ORF">PVAP13_6KG261100</name>
</gene>
<feature type="region of interest" description="Disordered" evidence="1">
    <location>
        <begin position="65"/>
        <end position="95"/>
    </location>
</feature>
<evidence type="ECO:0000256" key="1">
    <source>
        <dbReference type="SAM" id="MobiDB-lite"/>
    </source>
</evidence>
<keyword evidence="3" id="KW-1185">Reference proteome</keyword>
<protein>
    <submittedName>
        <fullName evidence="2">Uncharacterized protein</fullName>
    </submittedName>
</protein>
<dbReference type="Proteomes" id="UP000823388">
    <property type="component" value="Chromosome 6K"/>
</dbReference>